<dbReference type="EMBL" id="OX459944">
    <property type="protein sequence ID" value="CAI9178619.1"/>
    <property type="molecule type" value="Genomic_DNA"/>
</dbReference>
<sequence length="487" mass="53478">MSQNSGSYPVSQRKQMDQLPKMKENLVKTAIGAGLAADEAGGLPSSSRGEAAPGPARAQPAMAASITGPEFGQTPGQANIDLLLVGDVTVQYLADTVQKLFSNIAEVTVIISDVKRAAALVDDCTFDMVFLKLTSSPTAEELEVVKLIRFGKKKNTHMLFVFIIPENFKGCVSGHGADIALTEPLTMEKMSVVLKYWKTYFSHTVKNEISVKPEEPELPLPKSYSEHLGYFSTDVFACSESLRNDIGLDLKTPLSNFEKRKKISLLHSSKEKLRRERIKYCCEQLRTLLPYIKGRKNDAASVLEATVDYVKFVREKIPPAIMGQITEVLQSNRKFCKKQQMPIQLSVPGTIMGQRENSVLTSTYSPGTGIRFLTNKHLNVYSVPPSGGALDEAVRGQSSSASENAIGDVYKTRIPSTALSLNSFHAVRYYSKVVPSYDAAAVTNQNTSVHFPTAVPKVSKFLPQHCNSVLGQACTAHPNCLQQFWAY</sequence>
<gene>
    <name evidence="11" type="ORF">MRATA1EN1_LOCUS27581</name>
</gene>
<evidence type="ECO:0000256" key="7">
    <source>
        <dbReference type="ARBA" id="ARBA00023163"/>
    </source>
</evidence>
<dbReference type="InterPro" id="IPR011598">
    <property type="entry name" value="bHLH_dom"/>
</dbReference>
<keyword evidence="3" id="KW-0221">Differentiation</keyword>
<dbReference type="SMART" id="SM00353">
    <property type="entry name" value="HLH"/>
    <property type="match status" value="1"/>
</dbReference>
<evidence type="ECO:0000313" key="12">
    <source>
        <dbReference type="Proteomes" id="UP001176941"/>
    </source>
</evidence>
<evidence type="ECO:0000256" key="1">
    <source>
        <dbReference type="ARBA" id="ARBA00004123"/>
    </source>
</evidence>
<keyword evidence="12" id="KW-1185">Reference proteome</keyword>
<proteinExistence type="predicted"/>
<keyword evidence="8" id="KW-0539">Nucleus</keyword>
<evidence type="ECO:0000259" key="10">
    <source>
        <dbReference type="PROSITE" id="PS50888"/>
    </source>
</evidence>
<reference evidence="11" key="1">
    <citation type="submission" date="2023-04" db="EMBL/GenBank/DDBJ databases">
        <authorList>
            <consortium name="ELIXIR-Norway"/>
        </authorList>
    </citation>
    <scope>NUCLEOTIDE SEQUENCE [LARGE SCALE GENOMIC DNA]</scope>
</reference>
<dbReference type="Pfam" id="PF00010">
    <property type="entry name" value="HLH"/>
    <property type="match status" value="1"/>
</dbReference>
<dbReference type="InterPro" id="IPR036638">
    <property type="entry name" value="HLH_DNA-bd_sf"/>
</dbReference>
<dbReference type="SUPFAM" id="SSF47459">
    <property type="entry name" value="HLH, helix-loop-helix DNA-binding domain"/>
    <property type="match status" value="1"/>
</dbReference>
<dbReference type="PANTHER" id="PTHR15402">
    <property type="entry name" value="TRANSCRIPTION FACTOR-LIKE 5 PROTEIN"/>
    <property type="match status" value="1"/>
</dbReference>
<dbReference type="PROSITE" id="PS50888">
    <property type="entry name" value="BHLH"/>
    <property type="match status" value="1"/>
</dbReference>
<feature type="region of interest" description="Disordered" evidence="9">
    <location>
        <begin position="38"/>
        <end position="60"/>
    </location>
</feature>
<comment type="subcellular location">
    <subcellularLocation>
        <location evidence="1">Nucleus</location>
    </subcellularLocation>
</comment>
<evidence type="ECO:0000256" key="5">
    <source>
        <dbReference type="ARBA" id="ARBA00023015"/>
    </source>
</evidence>
<keyword evidence="7" id="KW-0804">Transcription</keyword>
<dbReference type="Gene3D" id="4.10.280.10">
    <property type="entry name" value="Helix-loop-helix DNA-binding domain"/>
    <property type="match status" value="1"/>
</dbReference>
<dbReference type="CDD" id="cd18908">
    <property type="entry name" value="bHLH_SOHLH1_2"/>
    <property type="match status" value="1"/>
</dbReference>
<keyword evidence="4" id="KW-0744">Spermatogenesis</keyword>
<evidence type="ECO:0000256" key="3">
    <source>
        <dbReference type="ARBA" id="ARBA00022782"/>
    </source>
</evidence>
<keyword evidence="6" id="KW-0238">DNA-binding</keyword>
<dbReference type="Proteomes" id="UP001176941">
    <property type="component" value="Chromosome 8"/>
</dbReference>
<evidence type="ECO:0000256" key="9">
    <source>
        <dbReference type="SAM" id="MobiDB-lite"/>
    </source>
</evidence>
<feature type="domain" description="BHLH" evidence="10">
    <location>
        <begin position="262"/>
        <end position="313"/>
    </location>
</feature>
<accession>A0ABN9A3W8</accession>
<evidence type="ECO:0000313" key="11">
    <source>
        <dbReference type="EMBL" id="CAI9178619.1"/>
    </source>
</evidence>
<dbReference type="PANTHER" id="PTHR15402:SF4">
    <property type="entry name" value="SPERMATOGENESIS- AND OOGENESIS-SPECIFIC BASIC HELIX-LOOP-HELIX-CONTAINING PROTEIN 1"/>
    <property type="match status" value="1"/>
</dbReference>
<evidence type="ECO:0000256" key="4">
    <source>
        <dbReference type="ARBA" id="ARBA00022871"/>
    </source>
</evidence>
<keyword evidence="5" id="KW-0805">Transcription regulation</keyword>
<evidence type="ECO:0000256" key="6">
    <source>
        <dbReference type="ARBA" id="ARBA00023125"/>
    </source>
</evidence>
<name>A0ABN9A3W8_RANTA</name>
<evidence type="ECO:0000256" key="8">
    <source>
        <dbReference type="ARBA" id="ARBA00023242"/>
    </source>
</evidence>
<evidence type="ECO:0000256" key="2">
    <source>
        <dbReference type="ARBA" id="ARBA00022473"/>
    </source>
</evidence>
<dbReference type="InterPro" id="IPR039583">
    <property type="entry name" value="TCFL5/SOLH1/2"/>
</dbReference>
<keyword evidence="2" id="KW-0217">Developmental protein</keyword>
<organism evidence="11 12">
    <name type="scientific">Rangifer tarandus platyrhynchus</name>
    <name type="common">Svalbard reindeer</name>
    <dbReference type="NCBI Taxonomy" id="3082113"/>
    <lineage>
        <taxon>Eukaryota</taxon>
        <taxon>Metazoa</taxon>
        <taxon>Chordata</taxon>
        <taxon>Craniata</taxon>
        <taxon>Vertebrata</taxon>
        <taxon>Euteleostomi</taxon>
        <taxon>Mammalia</taxon>
        <taxon>Eutheria</taxon>
        <taxon>Laurasiatheria</taxon>
        <taxon>Artiodactyla</taxon>
        <taxon>Ruminantia</taxon>
        <taxon>Pecora</taxon>
        <taxon>Cervidae</taxon>
        <taxon>Odocoileinae</taxon>
        <taxon>Rangifer</taxon>
    </lineage>
</organism>
<protein>
    <recommendedName>
        <fullName evidence="10">BHLH domain-containing protein</fullName>
    </recommendedName>
</protein>